<dbReference type="InterPro" id="IPR057727">
    <property type="entry name" value="WCX_dom"/>
</dbReference>
<comment type="caution">
    <text evidence="2">The sequence shown here is derived from an EMBL/GenBank/DDBJ whole genome shotgun (WGS) entry which is preliminary data.</text>
</comment>
<dbReference type="Proteomes" id="UP000474104">
    <property type="component" value="Unassembled WGS sequence"/>
</dbReference>
<dbReference type="AlphaFoldDB" id="A0A9X5C8V1"/>
<dbReference type="PANTHER" id="PTHR34580">
    <property type="match status" value="1"/>
</dbReference>
<dbReference type="EMBL" id="VIRB01000095">
    <property type="protein sequence ID" value="NDO70022.1"/>
    <property type="molecule type" value="Genomic_DNA"/>
</dbReference>
<dbReference type="OrthoDB" id="86031at2"/>
<protein>
    <submittedName>
        <fullName evidence="2">WYL domain-containing protein</fullName>
    </submittedName>
</protein>
<sequence>MNDKKTPEDKSGKSKIERVLDLYTGLCEGRIINKAETALGFGVDGRTIQRDIADINRFLEERRTTGAADTREVKNVKSVDGYIMTGLEDTLLSNSEILAVSKILLESRAFTKKEIDGILDKIVSGCVPKESMKLVKELLGNEKIHYVEIDHESYIEGKLWEMAREIGPGPGKCNLLEILYQKQETSTEAVTRIVQPLAILFSEYYFYLNANIVEKNEAGTYVPKYDYPAVFRIDRIRKYRRLKERIRTEYKNRFEEGEFRKRIQFMYMGPLTTLRFKYNGKSIESVLDRLPTAKVKSKPTEQDPVWLLEAEVYGRGVLMWLLTQGTMVEVVGPPSARQEMKNMLREMLAKYE</sequence>
<evidence type="ECO:0000313" key="2">
    <source>
        <dbReference type="EMBL" id="NDO70022.1"/>
    </source>
</evidence>
<gene>
    <name evidence="2" type="ORF">FMM80_15690</name>
</gene>
<dbReference type="InterPro" id="IPR051534">
    <property type="entry name" value="CBASS_pafABC_assoc_protein"/>
</dbReference>
<feature type="domain" description="WCX" evidence="1">
    <location>
        <begin position="302"/>
        <end position="348"/>
    </location>
</feature>
<proteinExistence type="predicted"/>
<name>A0A9X5C8V1_9FIRM</name>
<dbReference type="Pfam" id="PF25583">
    <property type="entry name" value="WCX"/>
    <property type="match status" value="1"/>
</dbReference>
<evidence type="ECO:0000259" key="1">
    <source>
        <dbReference type="Pfam" id="PF25583"/>
    </source>
</evidence>
<organism evidence="2 3">
    <name type="scientific">Schaedlerella arabinosiphila</name>
    <dbReference type="NCBI Taxonomy" id="2044587"/>
    <lineage>
        <taxon>Bacteria</taxon>
        <taxon>Bacillati</taxon>
        <taxon>Bacillota</taxon>
        <taxon>Clostridia</taxon>
        <taxon>Lachnospirales</taxon>
        <taxon>Lachnospiraceae</taxon>
        <taxon>Schaedlerella</taxon>
    </lineage>
</organism>
<dbReference type="PANTHER" id="PTHR34580:SF1">
    <property type="entry name" value="PROTEIN PAFC"/>
    <property type="match status" value="1"/>
</dbReference>
<reference evidence="2 3" key="1">
    <citation type="submission" date="2019-07" db="EMBL/GenBank/DDBJ databases">
        <title>Draft genome sequences of 15 bacterial species constituting the stable defined intestinal microbiota of the GM15 gnotobiotic mouse model.</title>
        <authorList>
            <person name="Elie C."/>
            <person name="Mathieu A."/>
            <person name="Saliou A."/>
            <person name="Darnaud M."/>
            <person name="Leulier F."/>
            <person name="Tamellini A."/>
        </authorList>
    </citation>
    <scope>NUCLEOTIDE SEQUENCE [LARGE SCALE GENOMIC DNA]</scope>
    <source>
        <strain evidence="3">ASF 502</strain>
    </source>
</reference>
<accession>A0A9X5C8V1</accession>
<evidence type="ECO:0000313" key="3">
    <source>
        <dbReference type="Proteomes" id="UP000474104"/>
    </source>
</evidence>